<organism evidence="1 2">
    <name type="scientific">Liparis tanakae</name>
    <name type="common">Tanaka's snailfish</name>
    <dbReference type="NCBI Taxonomy" id="230148"/>
    <lineage>
        <taxon>Eukaryota</taxon>
        <taxon>Metazoa</taxon>
        <taxon>Chordata</taxon>
        <taxon>Craniata</taxon>
        <taxon>Vertebrata</taxon>
        <taxon>Euteleostomi</taxon>
        <taxon>Actinopterygii</taxon>
        <taxon>Neopterygii</taxon>
        <taxon>Teleostei</taxon>
        <taxon>Neoteleostei</taxon>
        <taxon>Acanthomorphata</taxon>
        <taxon>Eupercaria</taxon>
        <taxon>Perciformes</taxon>
        <taxon>Cottioidei</taxon>
        <taxon>Cottales</taxon>
        <taxon>Liparidae</taxon>
        <taxon>Liparis</taxon>
    </lineage>
</organism>
<evidence type="ECO:0000313" key="2">
    <source>
        <dbReference type="Proteomes" id="UP000314294"/>
    </source>
</evidence>
<comment type="caution">
    <text evidence="1">The sequence shown here is derived from an EMBL/GenBank/DDBJ whole genome shotgun (WGS) entry which is preliminary data.</text>
</comment>
<gene>
    <name evidence="1" type="ORF">EYF80_054632</name>
</gene>
<evidence type="ECO:0000313" key="1">
    <source>
        <dbReference type="EMBL" id="TNN35201.1"/>
    </source>
</evidence>
<dbReference type="AlphaFoldDB" id="A0A4Z2F353"/>
<dbReference type="Proteomes" id="UP000314294">
    <property type="component" value="Unassembled WGS sequence"/>
</dbReference>
<accession>A0A4Z2F353</accession>
<sequence>MDLANSGPAGLLSSGTVLAYGPRNQLASPPLVDFPSEKKKSNEDDLMPVCAHCPHTRPVLPLNSLSIDVEVCPEAAGSLLSVERRV</sequence>
<keyword evidence="2" id="KW-1185">Reference proteome</keyword>
<dbReference type="EMBL" id="SRLO01001811">
    <property type="protein sequence ID" value="TNN35201.1"/>
    <property type="molecule type" value="Genomic_DNA"/>
</dbReference>
<reference evidence="1 2" key="1">
    <citation type="submission" date="2019-03" db="EMBL/GenBank/DDBJ databases">
        <title>First draft genome of Liparis tanakae, snailfish: a comprehensive survey of snailfish specific genes.</title>
        <authorList>
            <person name="Kim W."/>
            <person name="Song I."/>
            <person name="Jeong J.-H."/>
            <person name="Kim D."/>
            <person name="Kim S."/>
            <person name="Ryu S."/>
            <person name="Song J.Y."/>
            <person name="Lee S.K."/>
        </authorList>
    </citation>
    <scope>NUCLEOTIDE SEQUENCE [LARGE SCALE GENOMIC DNA]</scope>
    <source>
        <tissue evidence="1">Muscle</tissue>
    </source>
</reference>
<proteinExistence type="predicted"/>
<name>A0A4Z2F353_9TELE</name>
<protein>
    <submittedName>
        <fullName evidence="1">Uncharacterized protein</fullName>
    </submittedName>
</protein>